<feature type="domain" description="Cupin type-2" evidence="2">
    <location>
        <begin position="46"/>
        <end position="117"/>
    </location>
</feature>
<evidence type="ECO:0000313" key="3">
    <source>
        <dbReference type="EMBL" id="ACZ08196.1"/>
    </source>
</evidence>
<dbReference type="RefSeq" id="WP_012860792.1">
    <property type="nucleotide sequence ID" value="NC_013517.1"/>
</dbReference>
<dbReference type="InterPro" id="IPR014710">
    <property type="entry name" value="RmlC-like_jellyroll"/>
</dbReference>
<dbReference type="PANTHER" id="PTHR35848:SF6">
    <property type="entry name" value="CUPIN TYPE-2 DOMAIN-CONTAINING PROTEIN"/>
    <property type="match status" value="1"/>
</dbReference>
<dbReference type="Gene3D" id="2.60.120.10">
    <property type="entry name" value="Jelly Rolls"/>
    <property type="match status" value="1"/>
</dbReference>
<reference evidence="3 4" key="2">
    <citation type="journal article" date="2010" name="Stand. Genomic Sci.">
        <title>Complete genome sequence of Sebaldella termitidis type strain (NCTC 11300).</title>
        <authorList>
            <person name="Harmon-Smith M."/>
            <person name="Celia L."/>
            <person name="Chertkov O."/>
            <person name="Lapidus A."/>
            <person name="Copeland A."/>
            <person name="Glavina Del Rio T."/>
            <person name="Nolan M."/>
            <person name="Lucas S."/>
            <person name="Tice H."/>
            <person name="Cheng J.F."/>
            <person name="Han C."/>
            <person name="Detter J.C."/>
            <person name="Bruce D."/>
            <person name="Goodwin L."/>
            <person name="Pitluck S."/>
            <person name="Pati A."/>
            <person name="Liolios K."/>
            <person name="Ivanova N."/>
            <person name="Mavromatis K."/>
            <person name="Mikhailova N."/>
            <person name="Chen A."/>
            <person name="Palaniappan K."/>
            <person name="Land M."/>
            <person name="Hauser L."/>
            <person name="Chang Y.J."/>
            <person name="Jeffries C.D."/>
            <person name="Brettin T."/>
            <person name="Goker M."/>
            <person name="Beck B."/>
            <person name="Bristow J."/>
            <person name="Eisen J.A."/>
            <person name="Markowitz V."/>
            <person name="Hugenholtz P."/>
            <person name="Kyrpides N.C."/>
            <person name="Klenk H.P."/>
            <person name="Chen F."/>
        </authorList>
    </citation>
    <scope>NUCLEOTIDE SEQUENCE [LARGE SCALE GENOMIC DNA]</scope>
    <source>
        <strain evidence="4">ATCC 33386 / NCTC 11300</strain>
    </source>
</reference>
<dbReference type="Pfam" id="PF07883">
    <property type="entry name" value="Cupin_2"/>
    <property type="match status" value="1"/>
</dbReference>
<dbReference type="InterPro" id="IPR011051">
    <property type="entry name" value="RmlC_Cupin_sf"/>
</dbReference>
<gene>
    <name evidence="3" type="ordered locus">Sterm_1331</name>
</gene>
<evidence type="ECO:0000256" key="1">
    <source>
        <dbReference type="ARBA" id="ARBA00022723"/>
    </source>
</evidence>
<keyword evidence="1" id="KW-0479">Metal-binding</keyword>
<organism evidence="3 4">
    <name type="scientific">Sebaldella termitidis (strain ATCC 33386 / NCTC 11300)</name>
    <dbReference type="NCBI Taxonomy" id="526218"/>
    <lineage>
        <taxon>Bacteria</taxon>
        <taxon>Fusobacteriati</taxon>
        <taxon>Fusobacteriota</taxon>
        <taxon>Fusobacteriia</taxon>
        <taxon>Fusobacteriales</taxon>
        <taxon>Leptotrichiaceae</taxon>
        <taxon>Sebaldella</taxon>
    </lineage>
</organism>
<dbReference type="InterPro" id="IPR013096">
    <property type="entry name" value="Cupin_2"/>
</dbReference>
<dbReference type="AlphaFoldDB" id="D1AHG2"/>
<dbReference type="Proteomes" id="UP000000845">
    <property type="component" value="Chromosome"/>
</dbReference>
<reference evidence="4" key="1">
    <citation type="submission" date="2009-09" db="EMBL/GenBank/DDBJ databases">
        <title>The complete chromosome of Sebaldella termitidis ATCC 33386.</title>
        <authorList>
            <consortium name="US DOE Joint Genome Institute (JGI-PGF)"/>
            <person name="Lucas S."/>
            <person name="Copeland A."/>
            <person name="Lapidus A."/>
            <person name="Glavina del Rio T."/>
            <person name="Dalin E."/>
            <person name="Tice H."/>
            <person name="Bruce D."/>
            <person name="Goodwin L."/>
            <person name="Pitluck S."/>
            <person name="Kyrpides N."/>
            <person name="Mavromatis K."/>
            <person name="Ivanova N."/>
            <person name="Mikhailova N."/>
            <person name="Sims D."/>
            <person name="Meincke L."/>
            <person name="Brettin T."/>
            <person name="Detter J.C."/>
            <person name="Han C."/>
            <person name="Larimer F."/>
            <person name="Land M."/>
            <person name="Hauser L."/>
            <person name="Markowitz V."/>
            <person name="Cheng J.F."/>
            <person name="Hugenholtz P."/>
            <person name="Woyke T."/>
            <person name="Wu D."/>
            <person name="Eisen J.A."/>
        </authorList>
    </citation>
    <scope>NUCLEOTIDE SEQUENCE [LARGE SCALE GENOMIC DNA]</scope>
    <source>
        <strain evidence="4">ATCC 33386 / NCTC 11300</strain>
    </source>
</reference>
<evidence type="ECO:0000259" key="2">
    <source>
        <dbReference type="Pfam" id="PF07883"/>
    </source>
</evidence>
<dbReference type="PANTHER" id="PTHR35848">
    <property type="entry name" value="OXALATE-BINDING PROTEIN"/>
    <property type="match status" value="1"/>
</dbReference>
<evidence type="ECO:0000313" key="4">
    <source>
        <dbReference type="Proteomes" id="UP000000845"/>
    </source>
</evidence>
<dbReference type="STRING" id="526218.Sterm_1331"/>
<dbReference type="eggNOG" id="COG3837">
    <property type="taxonomic scope" value="Bacteria"/>
</dbReference>
<proteinExistence type="predicted"/>
<keyword evidence="4" id="KW-1185">Reference proteome</keyword>
<dbReference type="EMBL" id="CP001739">
    <property type="protein sequence ID" value="ACZ08196.1"/>
    <property type="molecule type" value="Genomic_DNA"/>
</dbReference>
<dbReference type="SUPFAM" id="SSF51182">
    <property type="entry name" value="RmlC-like cupins"/>
    <property type="match status" value="1"/>
</dbReference>
<sequence>MSLKKILVTNINQIEPKHVSPNEIYEFDRYDVSGLLHENKCTVTFYSLSPGKSNYPYHYHTSNEEVFYIISGQGLLETPAGEISVKGGDVIVFPPCKDAAHRLKNSSENEMLVYLDVDTNNSPDVVIYPHTNKVGVFVNGEFPKFYKQDSNIPYYEDE</sequence>
<dbReference type="GO" id="GO:0046872">
    <property type="term" value="F:metal ion binding"/>
    <property type="evidence" value="ECO:0007669"/>
    <property type="project" value="UniProtKB-KW"/>
</dbReference>
<dbReference type="InterPro" id="IPR051610">
    <property type="entry name" value="GPI/OXD"/>
</dbReference>
<protein>
    <submittedName>
        <fullName evidence="3">Cupin 2 conserved barrel domain protein</fullName>
    </submittedName>
</protein>
<dbReference type="HOGENOM" id="CLU_119066_2_0_0"/>
<dbReference type="KEGG" id="str:Sterm_1331"/>
<accession>D1AHG2</accession>
<name>D1AHG2_SEBTE</name>